<protein>
    <submittedName>
        <fullName evidence="1">Uncharacterized protein</fullName>
    </submittedName>
</protein>
<name>A0A366MQM4_9BACT</name>
<sequence length="62" mass="6887">KSVFLPQNFSGWWSGEDLTHRYPTGTAPYAMGENSGQVTSYGFDQQTACPEVNCSLVRIERA</sequence>
<proteinExistence type="predicted"/>
<organism evidence="1 2">
    <name type="scientific">Aliarcobacter vitoriensis</name>
    <dbReference type="NCBI Taxonomy" id="2011099"/>
    <lineage>
        <taxon>Bacteria</taxon>
        <taxon>Pseudomonadati</taxon>
        <taxon>Campylobacterota</taxon>
        <taxon>Epsilonproteobacteria</taxon>
        <taxon>Campylobacterales</taxon>
        <taxon>Arcobacteraceae</taxon>
        <taxon>Aliarcobacter</taxon>
    </lineage>
</organism>
<reference evidence="1 2" key="1">
    <citation type="submission" date="2017-10" db="EMBL/GenBank/DDBJ databases">
        <title>Genomics of the genus Arcobacter.</title>
        <authorList>
            <person name="Perez-Cataluna A."/>
            <person name="Figueras M.J."/>
        </authorList>
    </citation>
    <scope>NUCLEOTIDE SEQUENCE [LARGE SCALE GENOMIC DNA]</scope>
    <source>
        <strain evidence="1 2">CECT 9230</strain>
    </source>
</reference>
<evidence type="ECO:0000313" key="2">
    <source>
        <dbReference type="Proteomes" id="UP000252669"/>
    </source>
</evidence>
<dbReference type="AlphaFoldDB" id="A0A366MQM4"/>
<keyword evidence="2" id="KW-1185">Reference proteome</keyword>
<dbReference type="EMBL" id="PDKB01000038">
    <property type="protein sequence ID" value="RBQ27920.1"/>
    <property type="molecule type" value="Genomic_DNA"/>
</dbReference>
<dbReference type="InterPro" id="IPR009010">
    <property type="entry name" value="Asp_de-COase-like_dom_sf"/>
</dbReference>
<accession>A0A366MQM4</accession>
<dbReference type="Proteomes" id="UP000252669">
    <property type="component" value="Unassembled WGS sequence"/>
</dbReference>
<evidence type="ECO:0000313" key="1">
    <source>
        <dbReference type="EMBL" id="RBQ27920.1"/>
    </source>
</evidence>
<comment type="caution">
    <text evidence="1">The sequence shown here is derived from an EMBL/GenBank/DDBJ whole genome shotgun (WGS) entry which is preliminary data.</text>
</comment>
<dbReference type="RefSeq" id="WP_146951629.1">
    <property type="nucleotide sequence ID" value="NZ_PDKB01000038.1"/>
</dbReference>
<dbReference type="SUPFAM" id="SSF50692">
    <property type="entry name" value="ADC-like"/>
    <property type="match status" value="1"/>
</dbReference>
<feature type="non-terminal residue" evidence="1">
    <location>
        <position position="1"/>
    </location>
</feature>
<gene>
    <name evidence="1" type="ORF">CRU91_11995</name>
</gene>